<name>A0A4P7SHX4_9CELL</name>
<sequence length="128" mass="14513">MQCPVDQAQLVMTERQGVEIDYCPVCRGIWLDRGELDKILDRAAGPVAPAAVDPRAVPGVQTPGPPPGYDDRRYDGGRPDRGYEREYGRGYDDDRRDPRRAAPGYGTPGYDPRRKKKKESWLEDLFDF</sequence>
<proteinExistence type="predicted"/>
<dbReference type="EMBL" id="CP039291">
    <property type="protein sequence ID" value="QCB92234.1"/>
    <property type="molecule type" value="Genomic_DNA"/>
</dbReference>
<feature type="domain" description="Transcription factor zinc-finger" evidence="2">
    <location>
        <begin position="2"/>
        <end position="42"/>
    </location>
</feature>
<protein>
    <recommendedName>
        <fullName evidence="2">Transcription factor zinc-finger domain-containing protein</fullName>
    </recommendedName>
</protein>
<dbReference type="RefSeq" id="WP_135974961.1">
    <property type="nucleotide sequence ID" value="NZ_CP039291.1"/>
</dbReference>
<dbReference type="InterPro" id="IPR027392">
    <property type="entry name" value="TF_Znf"/>
</dbReference>
<reference evidence="3 4" key="1">
    <citation type="submission" date="2019-04" db="EMBL/GenBank/DDBJ databases">
        <title>Isolation and identification of Cellulomonas shaoxiangyii sp. Nov. isolated from feces of the Tibetan antelopes (Pantholops hodgsonii) in the Qinghai-Tibet plateau of China.</title>
        <authorList>
            <person name="Tian Z."/>
        </authorList>
    </citation>
    <scope>NUCLEOTIDE SEQUENCE [LARGE SCALE GENOMIC DNA]</scope>
    <source>
        <strain evidence="3 4">Z28</strain>
    </source>
</reference>
<evidence type="ECO:0000256" key="1">
    <source>
        <dbReference type="SAM" id="MobiDB-lite"/>
    </source>
</evidence>
<evidence type="ECO:0000313" key="4">
    <source>
        <dbReference type="Proteomes" id="UP000296469"/>
    </source>
</evidence>
<dbReference type="Pfam" id="PF13453">
    <property type="entry name" value="Zn_ribbon_TFIIB"/>
    <property type="match status" value="1"/>
</dbReference>
<evidence type="ECO:0000313" key="3">
    <source>
        <dbReference type="EMBL" id="QCB92234.1"/>
    </source>
</evidence>
<feature type="compositionally biased region" description="Low complexity" evidence="1">
    <location>
        <begin position="51"/>
        <end position="62"/>
    </location>
</feature>
<dbReference type="Proteomes" id="UP000296469">
    <property type="component" value="Chromosome"/>
</dbReference>
<organism evidence="3 4">
    <name type="scientific">Cellulomonas shaoxiangyii</name>
    <dbReference type="NCBI Taxonomy" id="2566013"/>
    <lineage>
        <taxon>Bacteria</taxon>
        <taxon>Bacillati</taxon>
        <taxon>Actinomycetota</taxon>
        <taxon>Actinomycetes</taxon>
        <taxon>Micrococcales</taxon>
        <taxon>Cellulomonadaceae</taxon>
        <taxon>Cellulomonas</taxon>
    </lineage>
</organism>
<dbReference type="AlphaFoldDB" id="A0A4P7SHX4"/>
<feature type="region of interest" description="Disordered" evidence="1">
    <location>
        <begin position="51"/>
        <end position="117"/>
    </location>
</feature>
<keyword evidence="4" id="KW-1185">Reference proteome</keyword>
<dbReference type="KEGG" id="celz:E5225_00355"/>
<feature type="compositionally biased region" description="Basic and acidic residues" evidence="1">
    <location>
        <begin position="69"/>
        <end position="100"/>
    </location>
</feature>
<accession>A0A4P7SHX4</accession>
<evidence type="ECO:0000259" key="2">
    <source>
        <dbReference type="Pfam" id="PF13453"/>
    </source>
</evidence>
<gene>
    <name evidence="3" type="ORF">E5225_00355</name>
</gene>
<dbReference type="OrthoDB" id="9814037at2"/>